<evidence type="ECO:0000256" key="6">
    <source>
        <dbReference type="RuleBase" id="RU004417"/>
    </source>
</evidence>
<dbReference type="GO" id="GO:0050049">
    <property type="term" value="F:L-leucine dehydrogenase activity"/>
    <property type="evidence" value="ECO:0007669"/>
    <property type="project" value="UniProtKB-EC"/>
</dbReference>
<dbReference type="SMART" id="SM00839">
    <property type="entry name" value="ELFV_dehydrog"/>
    <property type="match status" value="1"/>
</dbReference>
<organism evidence="8 9">
    <name type="scientific">Candidatus Hydrogenisulfobacillus filiaventi</name>
    <dbReference type="NCBI Taxonomy" id="2707344"/>
    <lineage>
        <taxon>Bacteria</taxon>
        <taxon>Bacillati</taxon>
        <taxon>Bacillota</taxon>
        <taxon>Clostridia</taxon>
        <taxon>Eubacteriales</taxon>
        <taxon>Clostridiales Family XVII. Incertae Sedis</taxon>
        <taxon>Candidatus Hydrogenisulfobacillus</taxon>
    </lineage>
</organism>
<dbReference type="GO" id="GO:0050391">
    <property type="term" value="F:valine dehydrogenase (NADP+) activity"/>
    <property type="evidence" value="ECO:0007669"/>
    <property type="project" value="UniProtKB-EC"/>
</dbReference>
<comment type="similarity">
    <text evidence="1 6">Belongs to the Glu/Leu/Phe/Val dehydrogenases family.</text>
</comment>
<dbReference type="InterPro" id="IPR036291">
    <property type="entry name" value="NAD(P)-bd_dom_sf"/>
</dbReference>
<dbReference type="AlphaFoldDB" id="A0A6F8ZGS6"/>
<dbReference type="Proteomes" id="UP000503399">
    <property type="component" value="Chromosome"/>
</dbReference>
<dbReference type="Gene3D" id="3.40.50.10860">
    <property type="entry name" value="Leucine Dehydrogenase, chain A, domain 1"/>
    <property type="match status" value="1"/>
</dbReference>
<dbReference type="PANTHER" id="PTHR42722:SF1">
    <property type="entry name" value="VALINE DEHYDROGENASE"/>
    <property type="match status" value="1"/>
</dbReference>
<accession>A0A6F8ZGS6</accession>
<feature type="active site" description="Proton donor/acceptor" evidence="4">
    <location>
        <position position="80"/>
    </location>
</feature>
<dbReference type="Gene3D" id="3.40.50.720">
    <property type="entry name" value="NAD(P)-binding Rossmann-like Domain"/>
    <property type="match status" value="1"/>
</dbReference>
<dbReference type="PANTHER" id="PTHR42722">
    <property type="entry name" value="LEUCINE DEHYDROGENASE"/>
    <property type="match status" value="1"/>
</dbReference>
<keyword evidence="3 5" id="KW-0520">NAD</keyword>
<evidence type="ECO:0000256" key="5">
    <source>
        <dbReference type="PIRSR" id="PIRSR000188-2"/>
    </source>
</evidence>
<evidence type="ECO:0000313" key="9">
    <source>
        <dbReference type="Proteomes" id="UP000503399"/>
    </source>
</evidence>
<evidence type="ECO:0000256" key="2">
    <source>
        <dbReference type="ARBA" id="ARBA00023002"/>
    </source>
</evidence>
<dbReference type="EC" id="1.4.1.-" evidence="8"/>
<dbReference type="InterPro" id="IPR016211">
    <property type="entry name" value="Glu/Phe/Leu/Val/Trp_DH_bac/arc"/>
</dbReference>
<dbReference type="KEGG" id="hfv:R50_1159"/>
<dbReference type="InterPro" id="IPR006097">
    <property type="entry name" value="Glu/Leu/Phe/Val/Trp_DH_dimer"/>
</dbReference>
<dbReference type="EMBL" id="LR778114">
    <property type="protein sequence ID" value="CAB1128665.1"/>
    <property type="molecule type" value="Genomic_DNA"/>
</dbReference>
<feature type="domain" description="Glutamate/phenylalanine/leucine/valine/L-tryptophan dehydrogenase C-terminal" evidence="7">
    <location>
        <begin position="140"/>
        <end position="348"/>
    </location>
</feature>
<dbReference type="InterPro" id="IPR006095">
    <property type="entry name" value="Glu/Leu/Phe/Val/Trp_DH"/>
</dbReference>
<dbReference type="Pfam" id="PF00208">
    <property type="entry name" value="ELFV_dehydrog"/>
    <property type="match status" value="2"/>
</dbReference>
<dbReference type="SUPFAM" id="SSF53223">
    <property type="entry name" value="Aminoacid dehydrogenase-like, N-terminal domain"/>
    <property type="match status" value="1"/>
</dbReference>
<dbReference type="PRINTS" id="PR00082">
    <property type="entry name" value="GLFDHDRGNASE"/>
</dbReference>
<proteinExistence type="inferred from homology"/>
<dbReference type="PIRSF" id="PIRSF000188">
    <property type="entry name" value="Phe_leu_dh"/>
    <property type="match status" value="1"/>
</dbReference>
<protein>
    <submittedName>
        <fullName evidence="8">Branched-chain amino acid dehydrogenase</fullName>
        <ecNumber evidence="8">1.4.1.-</ecNumber>
        <ecNumber evidence="8">1.4.1.8</ecNumber>
        <ecNumber evidence="8">1.4.1.9</ecNumber>
    </submittedName>
</protein>
<dbReference type="EC" id="1.4.1.9" evidence="8"/>
<dbReference type="Pfam" id="PF02812">
    <property type="entry name" value="ELFV_dehydrog_N"/>
    <property type="match status" value="1"/>
</dbReference>
<keyword evidence="9" id="KW-1185">Reference proteome</keyword>
<keyword evidence="2 6" id="KW-0560">Oxidoreductase</keyword>
<dbReference type="EC" id="1.4.1.8" evidence="8"/>
<reference evidence="8 9" key="1">
    <citation type="submission" date="2020-02" db="EMBL/GenBank/DDBJ databases">
        <authorList>
            <person name="Hogendoorn C."/>
        </authorList>
    </citation>
    <scope>NUCLEOTIDE SEQUENCE [LARGE SCALE GENOMIC DNA]</scope>
    <source>
        <strain evidence="8">R501</strain>
    </source>
</reference>
<feature type="binding site" evidence="5">
    <location>
        <begin position="175"/>
        <end position="180"/>
    </location>
    <ligand>
        <name>NAD(+)</name>
        <dbReference type="ChEBI" id="CHEBI:57540"/>
    </ligand>
</feature>
<evidence type="ECO:0000259" key="7">
    <source>
        <dbReference type="SMART" id="SM00839"/>
    </source>
</evidence>
<dbReference type="GO" id="GO:0000166">
    <property type="term" value="F:nucleotide binding"/>
    <property type="evidence" value="ECO:0007669"/>
    <property type="project" value="UniProtKB-KW"/>
</dbReference>
<evidence type="ECO:0000313" key="8">
    <source>
        <dbReference type="EMBL" id="CAB1128665.1"/>
    </source>
</evidence>
<evidence type="ECO:0000256" key="1">
    <source>
        <dbReference type="ARBA" id="ARBA00006382"/>
    </source>
</evidence>
<dbReference type="InterPro" id="IPR046346">
    <property type="entry name" value="Aminoacid_DH-like_N_sf"/>
</dbReference>
<dbReference type="GO" id="GO:0006520">
    <property type="term" value="P:amino acid metabolic process"/>
    <property type="evidence" value="ECO:0007669"/>
    <property type="project" value="InterPro"/>
</dbReference>
<name>A0A6F8ZGS6_9FIRM</name>
<dbReference type="FunFam" id="3.40.50.10860:FF:000010">
    <property type="entry name" value="Leucine dehydrogenase"/>
    <property type="match status" value="1"/>
</dbReference>
<dbReference type="CDD" id="cd01075">
    <property type="entry name" value="NAD_bind_Leu_Phe_Val_DH"/>
    <property type="match status" value="1"/>
</dbReference>
<dbReference type="InterPro" id="IPR006096">
    <property type="entry name" value="Glu/Leu/Phe/Val/Trp_DH_C"/>
</dbReference>
<evidence type="ECO:0000256" key="4">
    <source>
        <dbReference type="PIRSR" id="PIRSR000188-1"/>
    </source>
</evidence>
<evidence type="ECO:0000256" key="3">
    <source>
        <dbReference type="ARBA" id="ARBA00023027"/>
    </source>
</evidence>
<keyword evidence="5" id="KW-0547">Nucleotide-binding</keyword>
<sequence>MEIFRAMAEYGHEELVFWYDRASGLRAVVAIHDTTLGPALGGLRVWNYPSEEAMVEDALRLSRGMTAKNSAMGLDLGGGKAVIWADRAAYGEALFRAFGRLVESLAGRYITAEDVGVGPAEMALVARETRFVGGLPEGSGDPSPATALGVLEGMKAALAHLGGNGLSGLTVAVQGLGHVGSLLAHMLADQGARLVVTDLDHEAGRRVAEETGARWVDPGAIYDEPCDIFAPCALGAVLNADTVERLRCRMVAGSANNQLATPADGRRLWERGILYVPDFVVNGGGVINVAEEFARGGYRQERAYARVRRIGQQVRDILTLAEREGIPPFEAADRFAEERRQRLGAVRRSFIPRPPA</sequence>
<gene>
    <name evidence="8" type="primary">bcd</name>
    <name evidence="8" type="ORF">R50_1159</name>
</gene>
<dbReference type="SUPFAM" id="SSF51735">
    <property type="entry name" value="NAD(P)-binding Rossmann-fold domains"/>
    <property type="match status" value="1"/>
</dbReference>